<keyword evidence="2" id="KW-1185">Reference proteome</keyword>
<evidence type="ECO:0000313" key="2">
    <source>
        <dbReference type="Proteomes" id="UP001569153"/>
    </source>
</evidence>
<name>A0ABV4M3T4_9VIBR</name>
<gene>
    <name evidence="1" type="ORF">ACED38_03520</name>
</gene>
<evidence type="ECO:0000313" key="1">
    <source>
        <dbReference type="EMBL" id="MEZ8193952.1"/>
    </source>
</evidence>
<accession>A0ABV4M3T4</accession>
<reference evidence="1 2" key="1">
    <citation type="submission" date="2024-06" db="EMBL/GenBank/DDBJ databases">
        <authorList>
            <person name="Steensen K."/>
            <person name="Seneca J."/>
            <person name="Bartlau N."/>
            <person name="Yu A.X."/>
            <person name="Polz M.F."/>
        </authorList>
    </citation>
    <scope>NUCLEOTIDE SEQUENCE [LARGE SCALE GENOMIC DNA]</scope>
    <source>
        <strain evidence="1 2">FF146</strain>
    </source>
</reference>
<dbReference type="InterPro" id="IPR029045">
    <property type="entry name" value="ClpP/crotonase-like_dom_sf"/>
</dbReference>
<protein>
    <submittedName>
        <fullName evidence="1">Uncharacterized protein</fullName>
    </submittedName>
</protein>
<dbReference type="EMBL" id="JBGOOT010000002">
    <property type="protein sequence ID" value="MEZ8193952.1"/>
    <property type="molecule type" value="Genomic_DNA"/>
</dbReference>
<proteinExistence type="predicted"/>
<dbReference type="RefSeq" id="WP_371729690.1">
    <property type="nucleotide sequence ID" value="NZ_JBGOOT010000002.1"/>
</dbReference>
<sequence>MSNILKKQGVNLDRLMLHSPGGVLDEGILIGQYLHDNKWDTDADKYMHCYSTCGFIYAAGTNKRIQTGAEIGFHRPYIPSKPDTPEFIEAVYEKYIDYWKVIGGDMDLYVKFMAEYGRDDMLILEAHNIREYFSVEMY</sequence>
<comment type="caution">
    <text evidence="1">The sequence shown here is derived from an EMBL/GenBank/DDBJ whole genome shotgun (WGS) entry which is preliminary data.</text>
</comment>
<organism evidence="1 2">
    <name type="scientific">Vibrio cortegadensis</name>
    <dbReference type="NCBI Taxonomy" id="1328770"/>
    <lineage>
        <taxon>Bacteria</taxon>
        <taxon>Pseudomonadati</taxon>
        <taxon>Pseudomonadota</taxon>
        <taxon>Gammaproteobacteria</taxon>
        <taxon>Vibrionales</taxon>
        <taxon>Vibrionaceae</taxon>
        <taxon>Vibrio</taxon>
    </lineage>
</organism>
<dbReference type="SUPFAM" id="SSF52096">
    <property type="entry name" value="ClpP/crotonase"/>
    <property type="match status" value="1"/>
</dbReference>
<dbReference type="Proteomes" id="UP001569153">
    <property type="component" value="Unassembled WGS sequence"/>
</dbReference>